<organism evidence="1 2">
    <name type="scientific">Photobacterium atrarenae</name>
    <dbReference type="NCBI Taxonomy" id="865757"/>
    <lineage>
        <taxon>Bacteria</taxon>
        <taxon>Pseudomonadati</taxon>
        <taxon>Pseudomonadota</taxon>
        <taxon>Gammaproteobacteria</taxon>
        <taxon>Vibrionales</taxon>
        <taxon>Vibrionaceae</taxon>
        <taxon>Photobacterium</taxon>
    </lineage>
</organism>
<dbReference type="Proteomes" id="UP001057998">
    <property type="component" value="Chromosome 1"/>
</dbReference>
<dbReference type="RefSeq" id="WP_255389134.1">
    <property type="nucleotide sequence ID" value="NZ_CP101508.1"/>
</dbReference>
<keyword evidence="2" id="KW-1185">Reference proteome</keyword>
<name>A0ABY5GF45_9GAMM</name>
<evidence type="ECO:0000313" key="1">
    <source>
        <dbReference type="EMBL" id="UTV27878.1"/>
    </source>
</evidence>
<gene>
    <name evidence="1" type="ORF">NNL38_00700</name>
</gene>
<proteinExistence type="predicted"/>
<protein>
    <submittedName>
        <fullName evidence="1">Uncharacterized protein</fullName>
    </submittedName>
</protein>
<dbReference type="EMBL" id="CP101508">
    <property type="protein sequence ID" value="UTV27878.1"/>
    <property type="molecule type" value="Genomic_DNA"/>
</dbReference>
<evidence type="ECO:0000313" key="2">
    <source>
        <dbReference type="Proteomes" id="UP001057998"/>
    </source>
</evidence>
<sequence>MYVIESIGDSLLVISKSVLGQNSVDILYKSEGIKFRLKSLELTQLWASDGQLILDTSVGKIFVATGEISVTAESVLKQVFTEYSQYEPSDEDGVSFKLEAGL</sequence>
<reference evidence="1" key="1">
    <citation type="submission" date="2022-07" db="EMBL/GenBank/DDBJ databases">
        <title>Genome sequencing of Photobacterium atrarenae GJH2-4.</title>
        <authorList>
            <person name="Park S.-J."/>
        </authorList>
    </citation>
    <scope>NUCLEOTIDE SEQUENCE</scope>
    <source>
        <strain evidence="1">GJH2-4</strain>
    </source>
</reference>
<accession>A0ABY5GF45</accession>